<evidence type="ECO:0000313" key="12">
    <source>
        <dbReference type="Proteomes" id="UP000800096"/>
    </source>
</evidence>
<dbReference type="InterPro" id="IPR011009">
    <property type="entry name" value="Kinase-like_dom_sf"/>
</dbReference>
<dbReference type="Gene3D" id="1.10.510.10">
    <property type="entry name" value="Transferase(Phosphotransferase) domain 1"/>
    <property type="match status" value="1"/>
</dbReference>
<dbReference type="PANTHER" id="PTHR43671">
    <property type="entry name" value="SERINE/THREONINE-PROTEIN KINASE NEK"/>
    <property type="match status" value="1"/>
</dbReference>
<evidence type="ECO:0000256" key="8">
    <source>
        <dbReference type="ARBA" id="ARBA00048679"/>
    </source>
</evidence>
<sequence>MAAAPDPQLAQLDDYMAKMDMVYELDTAEKELHDSLPDQAAKLRFQHYLIGIKLAHYGEDLPWNEWHPFKLKEHIEMWNARDGPTALAPAYIYRGRNKPDPRLDARNYKLGPALQAHHDTFDPERQRSFHDYAIGRIVATDVENGDPALEQSILHDWYNNAEADRSDMEELGRHWQERFYQLKHPVPHKGTNKGHCYDASNIRPPPTVGDINHVQACAFAPTGTEWKFERTVYQNRHRDHGRLQLRRIIHLFVRIDAFGIIHDRMAVKVQGESNMAEINEYVGREFRIQNSLNQIENPNILVARSWSHRQRPTAPPFLGYIFLDWAPFGSLLDHVREAQARNANPSLRNKQFPEPLLWLIFRGLAETLYVMRTGRTIAPDEPTEAESRLGNGALIPSPGWRPLVNTDIKLGNVVFSHAQKDHYPAYKTTKMIDFGNTGYAGRFRDERSKREATAVPGKYGPFFHIGTPGIRPPEQHQPCPRRFINEAVDSRSDTWNIGLIMFQLMEQDEFYTNKALHTFSHTAEYNESKQYSNRLNDLVMQCLKHSPDDRPQINHLLYHTRIGLQKWQDAHIDVDGNDVAEWLRWGFEEEEFPIGKGVPRHWRWARRRRRDGDDERRRDDDDGDDDDCDDGDDLRDRRWRNGKEVISKQREQIGPENVDHPVERDGQEEHALQWEDFKPGNMERAIGRETDISVKEAVVQRGIRTVTGNNRAELKQGEITQESRKSKRTREKDGREESAKRVRMHSDVIT</sequence>
<dbReference type="PROSITE" id="PS50011">
    <property type="entry name" value="PROTEIN_KINASE_DOM"/>
    <property type="match status" value="1"/>
</dbReference>
<proteinExistence type="predicted"/>
<keyword evidence="5 11" id="KW-0418">Kinase</keyword>
<evidence type="ECO:0000256" key="3">
    <source>
        <dbReference type="ARBA" id="ARBA00022679"/>
    </source>
</evidence>
<evidence type="ECO:0000256" key="4">
    <source>
        <dbReference type="ARBA" id="ARBA00022741"/>
    </source>
</evidence>
<organism evidence="11 12">
    <name type="scientific">Ampelomyces quisqualis</name>
    <name type="common">Powdery mildew agent</name>
    <dbReference type="NCBI Taxonomy" id="50730"/>
    <lineage>
        <taxon>Eukaryota</taxon>
        <taxon>Fungi</taxon>
        <taxon>Dikarya</taxon>
        <taxon>Ascomycota</taxon>
        <taxon>Pezizomycotina</taxon>
        <taxon>Dothideomycetes</taxon>
        <taxon>Pleosporomycetidae</taxon>
        <taxon>Pleosporales</taxon>
        <taxon>Pleosporineae</taxon>
        <taxon>Phaeosphaeriaceae</taxon>
        <taxon>Ampelomyces</taxon>
    </lineage>
</organism>
<evidence type="ECO:0000313" key="11">
    <source>
        <dbReference type="EMBL" id="KAF1917545.1"/>
    </source>
</evidence>
<keyword evidence="2" id="KW-0723">Serine/threonine-protein kinase</keyword>
<dbReference type="EC" id="2.7.11.1" evidence="1"/>
<keyword evidence="12" id="KW-1185">Reference proteome</keyword>
<keyword evidence="6" id="KW-0067">ATP-binding</keyword>
<accession>A0A6A5QPD9</accession>
<evidence type="ECO:0000256" key="9">
    <source>
        <dbReference type="SAM" id="MobiDB-lite"/>
    </source>
</evidence>
<keyword evidence="4" id="KW-0547">Nucleotide-binding</keyword>
<evidence type="ECO:0000256" key="1">
    <source>
        <dbReference type="ARBA" id="ARBA00012513"/>
    </source>
</evidence>
<reference evidence="11" key="1">
    <citation type="journal article" date="2020" name="Stud. Mycol.">
        <title>101 Dothideomycetes genomes: a test case for predicting lifestyles and emergence of pathogens.</title>
        <authorList>
            <person name="Haridas S."/>
            <person name="Albert R."/>
            <person name="Binder M."/>
            <person name="Bloem J."/>
            <person name="Labutti K."/>
            <person name="Salamov A."/>
            <person name="Andreopoulos B."/>
            <person name="Baker S."/>
            <person name="Barry K."/>
            <person name="Bills G."/>
            <person name="Bluhm B."/>
            <person name="Cannon C."/>
            <person name="Castanera R."/>
            <person name="Culley D."/>
            <person name="Daum C."/>
            <person name="Ezra D."/>
            <person name="Gonzalez J."/>
            <person name="Henrissat B."/>
            <person name="Kuo A."/>
            <person name="Liang C."/>
            <person name="Lipzen A."/>
            <person name="Lutzoni F."/>
            <person name="Magnuson J."/>
            <person name="Mondo S."/>
            <person name="Nolan M."/>
            <person name="Ohm R."/>
            <person name="Pangilinan J."/>
            <person name="Park H.-J."/>
            <person name="Ramirez L."/>
            <person name="Alfaro M."/>
            <person name="Sun H."/>
            <person name="Tritt A."/>
            <person name="Yoshinaga Y."/>
            <person name="Zwiers L.-H."/>
            <person name="Turgeon B."/>
            <person name="Goodwin S."/>
            <person name="Spatafora J."/>
            <person name="Crous P."/>
            <person name="Grigoriev I."/>
        </authorList>
    </citation>
    <scope>NUCLEOTIDE SEQUENCE</scope>
    <source>
        <strain evidence="11">HMLAC05119</strain>
    </source>
</reference>
<dbReference type="GO" id="GO:0005524">
    <property type="term" value="F:ATP binding"/>
    <property type="evidence" value="ECO:0007669"/>
    <property type="project" value="UniProtKB-KW"/>
</dbReference>
<dbReference type="PANTHER" id="PTHR43671:SF98">
    <property type="entry name" value="SERINE_THREONINE-PROTEIN KINASE NEK11"/>
    <property type="match status" value="1"/>
</dbReference>
<dbReference type="InterPro" id="IPR000719">
    <property type="entry name" value="Prot_kinase_dom"/>
</dbReference>
<dbReference type="InterPro" id="IPR050660">
    <property type="entry name" value="NEK_Ser/Thr_kinase"/>
</dbReference>
<name>A0A6A5QPD9_AMPQU</name>
<comment type="catalytic activity">
    <reaction evidence="8">
        <text>L-seryl-[protein] + ATP = O-phospho-L-seryl-[protein] + ADP + H(+)</text>
        <dbReference type="Rhea" id="RHEA:17989"/>
        <dbReference type="Rhea" id="RHEA-COMP:9863"/>
        <dbReference type="Rhea" id="RHEA-COMP:11604"/>
        <dbReference type="ChEBI" id="CHEBI:15378"/>
        <dbReference type="ChEBI" id="CHEBI:29999"/>
        <dbReference type="ChEBI" id="CHEBI:30616"/>
        <dbReference type="ChEBI" id="CHEBI:83421"/>
        <dbReference type="ChEBI" id="CHEBI:456216"/>
        <dbReference type="EC" id="2.7.11.1"/>
    </reaction>
</comment>
<feature type="compositionally biased region" description="Acidic residues" evidence="9">
    <location>
        <begin position="621"/>
        <end position="633"/>
    </location>
</feature>
<dbReference type="AlphaFoldDB" id="A0A6A5QPD9"/>
<dbReference type="SMART" id="SM00220">
    <property type="entry name" value="S_TKc"/>
    <property type="match status" value="1"/>
</dbReference>
<dbReference type="GO" id="GO:0004674">
    <property type="term" value="F:protein serine/threonine kinase activity"/>
    <property type="evidence" value="ECO:0007669"/>
    <property type="project" value="UniProtKB-KW"/>
</dbReference>
<evidence type="ECO:0000256" key="7">
    <source>
        <dbReference type="ARBA" id="ARBA00047899"/>
    </source>
</evidence>
<feature type="compositionally biased region" description="Basic and acidic residues" evidence="9">
    <location>
        <begin position="610"/>
        <end position="620"/>
    </location>
</feature>
<dbReference type="Pfam" id="PF00069">
    <property type="entry name" value="Pkinase"/>
    <property type="match status" value="1"/>
</dbReference>
<feature type="region of interest" description="Disordered" evidence="9">
    <location>
        <begin position="609"/>
        <end position="636"/>
    </location>
</feature>
<evidence type="ECO:0000256" key="5">
    <source>
        <dbReference type="ARBA" id="ARBA00022777"/>
    </source>
</evidence>
<dbReference type="EMBL" id="ML979134">
    <property type="protein sequence ID" value="KAF1917545.1"/>
    <property type="molecule type" value="Genomic_DNA"/>
</dbReference>
<evidence type="ECO:0000256" key="6">
    <source>
        <dbReference type="ARBA" id="ARBA00022840"/>
    </source>
</evidence>
<dbReference type="Proteomes" id="UP000800096">
    <property type="component" value="Unassembled WGS sequence"/>
</dbReference>
<comment type="catalytic activity">
    <reaction evidence="7">
        <text>L-threonyl-[protein] + ATP = O-phospho-L-threonyl-[protein] + ADP + H(+)</text>
        <dbReference type="Rhea" id="RHEA:46608"/>
        <dbReference type="Rhea" id="RHEA-COMP:11060"/>
        <dbReference type="Rhea" id="RHEA-COMP:11605"/>
        <dbReference type="ChEBI" id="CHEBI:15378"/>
        <dbReference type="ChEBI" id="CHEBI:30013"/>
        <dbReference type="ChEBI" id="CHEBI:30616"/>
        <dbReference type="ChEBI" id="CHEBI:61977"/>
        <dbReference type="ChEBI" id="CHEBI:456216"/>
        <dbReference type="EC" id="2.7.11.1"/>
    </reaction>
</comment>
<feature type="domain" description="Protein kinase" evidence="10">
    <location>
        <begin position="234"/>
        <end position="562"/>
    </location>
</feature>
<keyword evidence="3" id="KW-0808">Transferase</keyword>
<gene>
    <name evidence="11" type="ORF">BDU57DRAFT_546797</name>
</gene>
<evidence type="ECO:0000259" key="10">
    <source>
        <dbReference type="PROSITE" id="PS50011"/>
    </source>
</evidence>
<evidence type="ECO:0000256" key="2">
    <source>
        <dbReference type="ARBA" id="ARBA00022527"/>
    </source>
</evidence>
<feature type="region of interest" description="Disordered" evidence="9">
    <location>
        <begin position="709"/>
        <end position="750"/>
    </location>
</feature>
<dbReference type="OrthoDB" id="310217at2759"/>
<protein>
    <recommendedName>
        <fullName evidence="1">non-specific serine/threonine protein kinase</fullName>
        <ecNumber evidence="1">2.7.11.1</ecNumber>
    </recommendedName>
</protein>
<dbReference type="SUPFAM" id="SSF56112">
    <property type="entry name" value="Protein kinase-like (PK-like)"/>
    <property type="match status" value="1"/>
</dbReference>
<feature type="compositionally biased region" description="Basic and acidic residues" evidence="9">
    <location>
        <begin position="712"/>
        <end position="750"/>
    </location>
</feature>